<feature type="compositionally biased region" description="Polar residues" evidence="5">
    <location>
        <begin position="475"/>
        <end position="484"/>
    </location>
</feature>
<dbReference type="Ensembl" id="ENSMODT00000015336.4">
    <property type="protein sequence ID" value="ENSMODP00000015058.4"/>
    <property type="gene ID" value="ENSMODG00000012019.4"/>
</dbReference>
<dbReference type="eggNOG" id="KOG1126">
    <property type="taxonomic scope" value="Eukaryota"/>
</dbReference>
<evidence type="ECO:0000256" key="4">
    <source>
        <dbReference type="SAM" id="Coils"/>
    </source>
</evidence>
<feature type="repeat" description="TPR" evidence="3">
    <location>
        <begin position="1725"/>
        <end position="1758"/>
    </location>
</feature>
<dbReference type="GeneTree" id="ENSGT00940000161150"/>
<dbReference type="Pfam" id="PF00515">
    <property type="entry name" value="TPR_1"/>
    <property type="match status" value="2"/>
</dbReference>
<feature type="repeat" description="TPR" evidence="3">
    <location>
        <begin position="1793"/>
        <end position="1826"/>
    </location>
</feature>
<dbReference type="STRING" id="13616.ENSMODP00000015058"/>
<dbReference type="Proteomes" id="UP000002280">
    <property type="component" value="Chromosome 1"/>
</dbReference>
<dbReference type="InterPro" id="IPR050498">
    <property type="entry name" value="Ycf3"/>
</dbReference>
<dbReference type="eggNOG" id="KOG1124">
    <property type="taxonomic scope" value="Eukaryota"/>
</dbReference>
<dbReference type="InterPro" id="IPR011990">
    <property type="entry name" value="TPR-like_helical_dom_sf"/>
</dbReference>
<protein>
    <submittedName>
        <fullName evidence="6">Tetratricopeptide repeat domain 6</fullName>
    </submittedName>
</protein>
<dbReference type="HOGENOM" id="CLU_001369_1_0_1"/>
<keyword evidence="7" id="KW-1185">Reference proteome</keyword>
<feature type="repeat" description="TPR" evidence="3">
    <location>
        <begin position="1553"/>
        <end position="1586"/>
    </location>
</feature>
<dbReference type="InterPro" id="IPR019734">
    <property type="entry name" value="TPR_rpt"/>
</dbReference>
<keyword evidence="2 3" id="KW-0802">TPR repeat</keyword>
<dbReference type="SUPFAM" id="SSF48452">
    <property type="entry name" value="TPR-like"/>
    <property type="match status" value="5"/>
</dbReference>
<evidence type="ECO:0000256" key="2">
    <source>
        <dbReference type="ARBA" id="ARBA00022803"/>
    </source>
</evidence>
<keyword evidence="4" id="KW-0175">Coiled coil</keyword>
<evidence type="ECO:0000313" key="6">
    <source>
        <dbReference type="Ensembl" id="ENSMODP00000015058.4"/>
    </source>
</evidence>
<name>F7AM72_MONDO</name>
<reference evidence="6" key="3">
    <citation type="submission" date="2025-09" db="UniProtKB">
        <authorList>
            <consortium name="Ensembl"/>
        </authorList>
    </citation>
    <scope>IDENTIFICATION</scope>
</reference>
<dbReference type="Gene3D" id="1.25.40.10">
    <property type="entry name" value="Tetratricopeptide repeat domain"/>
    <property type="match status" value="9"/>
</dbReference>
<dbReference type="PANTHER" id="PTHR44858:SF1">
    <property type="entry name" value="UDP-N-ACETYLGLUCOSAMINE--PEPTIDE N-ACETYLGLUCOSAMINYLTRANSFERASE SPINDLY-RELATED"/>
    <property type="match status" value="1"/>
</dbReference>
<feature type="coiled-coil region" evidence="4">
    <location>
        <begin position="349"/>
        <end position="376"/>
    </location>
</feature>
<proteinExistence type="predicted"/>
<reference evidence="6" key="2">
    <citation type="submission" date="2025-08" db="UniProtKB">
        <authorList>
            <consortium name="Ensembl"/>
        </authorList>
    </citation>
    <scope>IDENTIFICATION</scope>
</reference>
<feature type="region of interest" description="Disordered" evidence="5">
    <location>
        <begin position="100"/>
        <end position="127"/>
    </location>
</feature>
<evidence type="ECO:0000256" key="1">
    <source>
        <dbReference type="ARBA" id="ARBA00022737"/>
    </source>
</evidence>
<evidence type="ECO:0000256" key="3">
    <source>
        <dbReference type="PROSITE-ProRule" id="PRU00339"/>
    </source>
</evidence>
<dbReference type="SMART" id="SM00028">
    <property type="entry name" value="TPR"/>
    <property type="match status" value="25"/>
</dbReference>
<evidence type="ECO:0000256" key="5">
    <source>
        <dbReference type="SAM" id="MobiDB-lite"/>
    </source>
</evidence>
<feature type="repeat" description="TPR" evidence="3">
    <location>
        <begin position="939"/>
        <end position="972"/>
    </location>
</feature>
<dbReference type="PROSITE" id="PS50293">
    <property type="entry name" value="TPR_REGION"/>
    <property type="match status" value="1"/>
</dbReference>
<feature type="repeat" description="TPR" evidence="3">
    <location>
        <begin position="1414"/>
        <end position="1447"/>
    </location>
</feature>
<dbReference type="InParanoid" id="F7AM72"/>
<dbReference type="PANTHER" id="PTHR44858">
    <property type="entry name" value="TETRATRICOPEPTIDE REPEAT PROTEIN 6"/>
    <property type="match status" value="1"/>
</dbReference>
<feature type="region of interest" description="Disordered" evidence="5">
    <location>
        <begin position="192"/>
        <end position="263"/>
    </location>
</feature>
<dbReference type="PROSITE" id="PS50005">
    <property type="entry name" value="TPR"/>
    <property type="match status" value="11"/>
</dbReference>
<feature type="repeat" description="TPR" evidence="3">
    <location>
        <begin position="1519"/>
        <end position="1552"/>
    </location>
</feature>
<reference evidence="6 7" key="1">
    <citation type="journal article" date="2007" name="Nature">
        <title>Genome of the marsupial Monodelphis domestica reveals innovation in non-coding sequences.</title>
        <authorList>
            <person name="Mikkelsen T.S."/>
            <person name="Wakefield M.J."/>
            <person name="Aken B."/>
            <person name="Amemiya C.T."/>
            <person name="Chang J.L."/>
            <person name="Duke S."/>
            <person name="Garber M."/>
            <person name="Gentles A.J."/>
            <person name="Goodstadt L."/>
            <person name="Heger A."/>
            <person name="Jurka J."/>
            <person name="Kamal M."/>
            <person name="Mauceli E."/>
            <person name="Searle S.M."/>
            <person name="Sharpe T."/>
            <person name="Baker M.L."/>
            <person name="Batzer M.A."/>
            <person name="Benos P.V."/>
            <person name="Belov K."/>
            <person name="Clamp M."/>
            <person name="Cook A."/>
            <person name="Cuff J."/>
            <person name="Das R."/>
            <person name="Davidow L."/>
            <person name="Deakin J.E."/>
            <person name="Fazzari M.J."/>
            <person name="Glass J.L."/>
            <person name="Grabherr M."/>
            <person name="Greally J.M."/>
            <person name="Gu W."/>
            <person name="Hore T.A."/>
            <person name="Huttley G.A."/>
            <person name="Kleber M."/>
            <person name="Jirtle R.L."/>
            <person name="Koina E."/>
            <person name="Lee J.T."/>
            <person name="Mahony S."/>
            <person name="Marra M.A."/>
            <person name="Miller R.D."/>
            <person name="Nicholls R.D."/>
            <person name="Oda M."/>
            <person name="Papenfuss A.T."/>
            <person name="Parra Z.E."/>
            <person name="Pollock D.D."/>
            <person name="Ray D.A."/>
            <person name="Schein J.E."/>
            <person name="Speed T.P."/>
            <person name="Thompson K."/>
            <person name="VandeBerg J.L."/>
            <person name="Wade C.M."/>
            <person name="Walker J.A."/>
            <person name="Waters P.D."/>
            <person name="Webber C."/>
            <person name="Weidman J.R."/>
            <person name="Xie X."/>
            <person name="Zody M.C."/>
            <person name="Baldwin J."/>
            <person name="Abdouelleil A."/>
            <person name="Abdulkadir J."/>
            <person name="Abebe A."/>
            <person name="Abera B."/>
            <person name="Abreu J."/>
            <person name="Acer S.C."/>
            <person name="Aftuck L."/>
            <person name="Alexander A."/>
            <person name="An P."/>
            <person name="Anderson E."/>
            <person name="Anderson S."/>
            <person name="Arachi H."/>
            <person name="Azer M."/>
            <person name="Bachantsang P."/>
            <person name="Barry A."/>
            <person name="Bayul T."/>
            <person name="Berlin A."/>
            <person name="Bessette D."/>
            <person name="Bloom T."/>
            <person name="Bloom T."/>
            <person name="Boguslavskiy L."/>
            <person name="Bonnet C."/>
            <person name="Boukhgalter B."/>
            <person name="Bourzgui I."/>
            <person name="Brown A."/>
            <person name="Cahill P."/>
            <person name="Channer S."/>
            <person name="Cheshatsang Y."/>
            <person name="Chuda L."/>
            <person name="Citroen M."/>
            <person name="Collymore A."/>
            <person name="Cooke P."/>
            <person name="Costello M."/>
            <person name="D'Aco K."/>
            <person name="Daza R."/>
            <person name="De Haan G."/>
            <person name="DeGray S."/>
            <person name="DeMaso C."/>
            <person name="Dhargay N."/>
            <person name="Dooley K."/>
            <person name="Dooley E."/>
            <person name="Doricent M."/>
            <person name="Dorje P."/>
            <person name="Dorjee K."/>
            <person name="Dupes A."/>
            <person name="Elong R."/>
            <person name="Falk J."/>
            <person name="Farina A."/>
            <person name="Faro S."/>
            <person name="Ferguson D."/>
            <person name="Fisher S."/>
            <person name="Foley C.D."/>
            <person name="Franke A."/>
            <person name="Friedrich D."/>
            <person name="Gadbois L."/>
            <person name="Gearin G."/>
            <person name="Gearin C.R."/>
            <person name="Giannoukos G."/>
            <person name="Goode T."/>
            <person name="Graham J."/>
            <person name="Grandbois E."/>
            <person name="Grewal S."/>
            <person name="Gyaltsen K."/>
            <person name="Hafez N."/>
            <person name="Hagos B."/>
            <person name="Hall J."/>
            <person name="Henson C."/>
            <person name="Hollinger A."/>
            <person name="Honan T."/>
            <person name="Huard M.D."/>
            <person name="Hughes L."/>
            <person name="Hurhula B."/>
            <person name="Husby M.E."/>
            <person name="Kamat A."/>
            <person name="Kanga B."/>
            <person name="Kashin S."/>
            <person name="Khazanovich D."/>
            <person name="Kisner P."/>
            <person name="Lance K."/>
            <person name="Lara M."/>
            <person name="Lee W."/>
            <person name="Lennon N."/>
            <person name="Letendre F."/>
            <person name="LeVine R."/>
            <person name="Lipovsky A."/>
            <person name="Liu X."/>
            <person name="Liu J."/>
            <person name="Liu S."/>
            <person name="Lokyitsang T."/>
            <person name="Lokyitsang Y."/>
            <person name="Lubonja R."/>
            <person name="Lui A."/>
            <person name="MacDonald P."/>
            <person name="Magnisalis V."/>
            <person name="Maru K."/>
            <person name="Matthews C."/>
            <person name="McCusker W."/>
            <person name="McDonough S."/>
            <person name="Mehta T."/>
            <person name="Meldrim J."/>
            <person name="Meneus L."/>
            <person name="Mihai O."/>
            <person name="Mihalev A."/>
            <person name="Mihova T."/>
            <person name="Mittelman R."/>
            <person name="Mlenga V."/>
            <person name="Montmayeur A."/>
            <person name="Mulrain L."/>
            <person name="Navidi A."/>
            <person name="Naylor J."/>
            <person name="Negash T."/>
            <person name="Nguyen T."/>
            <person name="Nguyen N."/>
            <person name="Nicol R."/>
            <person name="Norbu C."/>
            <person name="Norbu N."/>
            <person name="Novod N."/>
            <person name="O'Neill B."/>
            <person name="Osman S."/>
            <person name="Markiewicz E."/>
            <person name="Oyono O.L."/>
            <person name="Patti C."/>
            <person name="Phunkhang P."/>
            <person name="Pierre F."/>
            <person name="Priest M."/>
            <person name="Raghuraman S."/>
            <person name="Rege F."/>
            <person name="Reyes R."/>
            <person name="Rise C."/>
            <person name="Rogov P."/>
            <person name="Ross K."/>
            <person name="Ryan E."/>
            <person name="Settipalli S."/>
            <person name="Shea T."/>
            <person name="Sherpa N."/>
            <person name="Shi L."/>
            <person name="Shih D."/>
            <person name="Sparrow T."/>
            <person name="Spaulding J."/>
            <person name="Stalker J."/>
            <person name="Stange-Thomann N."/>
            <person name="Stavropoulos S."/>
            <person name="Stone C."/>
            <person name="Strader C."/>
            <person name="Tesfaye S."/>
            <person name="Thomson T."/>
            <person name="Thoulutsang Y."/>
            <person name="Thoulutsang D."/>
            <person name="Topham K."/>
            <person name="Topping I."/>
            <person name="Tsamla T."/>
            <person name="Vassiliev H."/>
            <person name="Vo A."/>
            <person name="Wangchuk T."/>
            <person name="Wangdi T."/>
            <person name="Weiand M."/>
            <person name="Wilkinson J."/>
            <person name="Wilson A."/>
            <person name="Yadav S."/>
            <person name="Young G."/>
            <person name="Yu Q."/>
            <person name="Zembek L."/>
            <person name="Zhong D."/>
            <person name="Zimmer A."/>
            <person name="Zwirko Z."/>
            <person name="Jaffe D.B."/>
            <person name="Alvarez P."/>
            <person name="Brockman W."/>
            <person name="Butler J."/>
            <person name="Chin C."/>
            <person name="Gnerre S."/>
            <person name="MacCallum I."/>
            <person name="Graves J.A."/>
            <person name="Ponting C.P."/>
            <person name="Breen M."/>
            <person name="Samollow P.B."/>
            <person name="Lander E.S."/>
            <person name="Lindblad-Toh K."/>
        </authorList>
    </citation>
    <scope>NUCLEOTIDE SEQUENCE [LARGE SCALE GENOMIC DNA]</scope>
</reference>
<feature type="repeat" description="TPR" evidence="3">
    <location>
        <begin position="1246"/>
        <end position="1279"/>
    </location>
</feature>
<feature type="repeat" description="TPR" evidence="3">
    <location>
        <begin position="1074"/>
        <end position="1107"/>
    </location>
</feature>
<feature type="repeat" description="TPR" evidence="3">
    <location>
        <begin position="1108"/>
        <end position="1141"/>
    </location>
</feature>
<feature type="compositionally biased region" description="Basic and acidic residues" evidence="5">
    <location>
        <begin position="245"/>
        <end position="254"/>
    </location>
</feature>
<sequence length="1862" mass="215229">MSLQHFPLNHTVLDRKTYNKMSRVPKHFGLNYNEELNMLKELEKVRKNTRKEFLKFKEVQESKSKQSSLQFSSVSDLTSQSSESSLETISVDKIVSPELTTSALPDTEKRSHAPRRKRQESKLPLKVKSEKPRFCHKEYYMKINPYIYQHGKAKPVIASLAGTSKQAVLFKQPAPSQKPRYRRVILRRKAPSPQFTLPLGKEGRKSEVTSVPESLPSDEISLKGSIASDQESEKVLLRKRRSGPRRREGSLIEKKMKKSLTPSRIEDIEQKEEPQTEILTEEKEEIVPEESQGPTPGRMVKIPRSIEEIIANLQSERQTVVDNMIKDLIESVLGQNYDIKMEEVSLMTNFKFEEEIEKEKSEVKKVAEEEVLVEKEEDKIESEDEVDIEQIEQEEDLEETKTVQERENVELLQTVLDTKILSELPMFLDTTETQLPKREPGAFQVVSLESLQIKGKTVPASPRIKPKFQRRPFETSESPKTTSKIPEKSTHNLHKLCTTSPECVLPTDLQLASRIYHTLGKKGHDFFMESDKKDLKDEHTKNEKIRDRILYGVSTSDAKGKTEKSSSEKPTALVKVKTTDQQPSFQLLGEEVPLYPGSVKMFWTLAPPKFSAPVSLIRQTLYPQYESSCTFRQTMDKSLSVSEESFYSKDREKKSEKPKFKVMKSKSLTTLPKIDEAKKMINKAASVFNFAMQNDSISSIVPDDIRSNLNELENQQEYFLKCLEENENNMYDYLDITDLPETETQKSGQKKTHPKDVSQKTRRFIVFPRRKRRKLRKRLSSEKLKFVLNELAKPPQTLKRSKSLVILLQQKKFFLRVPIYVRRSRCPSLPSVLNFDKFVEKHGGIPKNIRPYHWALDFWISEYHEFAPSPEPEFVEQGTVQTAPVETVPAVPIIETKNLSKIELDDFINPDLSEHVVQYLEKEIEKLTQELKQKQKMPAFLYCRRGAIYRKLGKLKMAMDDLQEAIFLEPLLLNAYWHRHFIYLFQNRTGDALDDLNFITKYNRKNADVYLSKAEIFKKRGNQTLALLNYTQAIKCRPKDDDIYFKRAEMLLAGNKLLAIDDYSRCISLNPKKAEAYLRRGIYHFENSNWSPAIQDFSALLNLDYKNIQARTYRGRAFFKRGFFRDATEDLSIAIHYDPNNWIAFYYRGCIFRKSNPNKALQDFSISVLINDTLENILSFLHRGILYAEMSSWGLAIADFESVLNLDRKIAFAHINIGLIYMLHLDKYFEAIYEFTEAIRVDPLCIQSYLCRAQTYYKLHKLSQAIKDMSRVIHLQPDGIQLYIIRGRYLLEMKCHDLAKSTIFQVAQMNKGSFELSPIQQSLVFSFCNYHREALKLLFSVTLYKPEPGMFILLGKAQMKAKKLKAIESFNKAVKAYPDYPEAFYQRGLCKVKVQRDKCVQDFNRAITLNPKHYKAYISRAAFYGLKGRYSKAILNCNEAIRIFPNSVRAYLYRGVLKFYNKTYKLAITDLNIAISLNKNCFLAFYNRAICFSKIKEFDSALKDYGIVLLLDVGDDIRAKTLINRGLIYTELKMTANALADFREAMHISEDNASLFQAAGICHHRIGEYEEAVCSFTRVIELNPFFVDAYVGRGNSYMEYGHEAAERQAQKDFLKALHFNPAHLNARISFGYNLQGKGKFQKAWNQFTICVDIDPGNYQAYEGRGIVCLQMGNNFAAIQDINSALKITTSAEFLTNHGVIHEFMGERHIAMKDYQAAISMNPKYSLAYFNAGNIYLHHRQFSQAIEFYSKALHFDPQNDSAALNRAITNTILQKFEEAKEDFIKAIELCPFWGAVYYGKALLYYSLQQYEIAEEDLTKALSLQPNDHLAYKLRADIRGKMGKTEEALKDYNQSLDLQEFASY</sequence>
<feature type="repeat" description="TPR" evidence="3">
    <location>
        <begin position="1691"/>
        <end position="1724"/>
    </location>
</feature>
<dbReference type="OMA" id="MLAICDF"/>
<dbReference type="Pfam" id="PF13181">
    <property type="entry name" value="TPR_8"/>
    <property type="match status" value="2"/>
</dbReference>
<evidence type="ECO:0000313" key="7">
    <source>
        <dbReference type="Proteomes" id="UP000002280"/>
    </source>
</evidence>
<keyword evidence="1" id="KW-0677">Repeat</keyword>
<dbReference type="Bgee" id="ENSMODG00000012019">
    <property type="expression patterns" value="Expressed in spermatocyte and 4 other cell types or tissues"/>
</dbReference>
<feature type="region of interest" description="Disordered" evidence="5">
    <location>
        <begin position="470"/>
        <end position="489"/>
    </location>
</feature>
<feature type="repeat" description="TPR" evidence="3">
    <location>
        <begin position="1007"/>
        <end position="1040"/>
    </location>
</feature>
<organism evidence="6 7">
    <name type="scientific">Monodelphis domestica</name>
    <name type="common">Gray short-tailed opossum</name>
    <dbReference type="NCBI Taxonomy" id="13616"/>
    <lineage>
        <taxon>Eukaryota</taxon>
        <taxon>Metazoa</taxon>
        <taxon>Chordata</taxon>
        <taxon>Craniata</taxon>
        <taxon>Vertebrata</taxon>
        <taxon>Euteleostomi</taxon>
        <taxon>Mammalia</taxon>
        <taxon>Metatheria</taxon>
        <taxon>Didelphimorphia</taxon>
        <taxon>Didelphidae</taxon>
        <taxon>Monodelphis</taxon>
    </lineage>
</organism>
<accession>F7AM72</accession>